<dbReference type="InterPro" id="IPR019639">
    <property type="entry name" value="DUF2505"/>
</dbReference>
<evidence type="ECO:0008006" key="3">
    <source>
        <dbReference type="Google" id="ProtNLM"/>
    </source>
</evidence>
<evidence type="ECO:0000313" key="2">
    <source>
        <dbReference type="Proteomes" id="UP000315995"/>
    </source>
</evidence>
<evidence type="ECO:0000313" key="1">
    <source>
        <dbReference type="EMBL" id="QDG53111.1"/>
    </source>
</evidence>
<keyword evidence="2" id="KW-1185">Reference proteome</keyword>
<dbReference type="OrthoDB" id="459727at2"/>
<dbReference type="InterPro" id="IPR023393">
    <property type="entry name" value="START-like_dom_sf"/>
</dbReference>
<name>A0A4Y6PXR3_PERCE</name>
<proteinExistence type="predicted"/>
<dbReference type="AlphaFoldDB" id="A0A4Y6PXR3"/>
<accession>A0A4Y6PXR3</accession>
<sequence>MAKISVTDKVTYPRELVYRTFRDDLDDLDAYLPDIESITTKDREDIDDNTTKVVRVWKAKDEEIPKLARKFIKPEMLQWTDTAVWHKDEWTCDWDMEVGFLSDAITAKGTNRYIDKGDEVEIIIDGTLEVDARQIPGVPGMLAGRVGKAVEDFVVKMITPNLKDVNRGMEKYLAENE</sequence>
<protein>
    <recommendedName>
        <fullName evidence="3">SRPBCC family protein</fullName>
    </recommendedName>
</protein>
<dbReference type="Pfam" id="PF10698">
    <property type="entry name" value="DUF2505"/>
    <property type="match status" value="1"/>
</dbReference>
<organism evidence="1 2">
    <name type="scientific">Persicimonas caeni</name>
    <dbReference type="NCBI Taxonomy" id="2292766"/>
    <lineage>
        <taxon>Bacteria</taxon>
        <taxon>Deltaproteobacteria</taxon>
        <taxon>Bradymonadales</taxon>
        <taxon>Bradymonadaceae</taxon>
        <taxon>Persicimonas</taxon>
    </lineage>
</organism>
<gene>
    <name evidence="1" type="ORF">FIV42_20905</name>
</gene>
<dbReference type="Proteomes" id="UP000315995">
    <property type="component" value="Chromosome"/>
</dbReference>
<reference evidence="1 2" key="1">
    <citation type="submission" date="2019-06" db="EMBL/GenBank/DDBJ databases">
        <title>Persicimonas caeni gen. nov., sp. nov., a predatory bacterium isolated from solar saltern.</title>
        <authorList>
            <person name="Wang S."/>
        </authorList>
    </citation>
    <scope>NUCLEOTIDE SEQUENCE [LARGE SCALE GENOMIC DNA]</scope>
    <source>
        <strain evidence="1 2">YN101</strain>
    </source>
</reference>
<dbReference type="RefSeq" id="WP_141199572.1">
    <property type="nucleotide sequence ID" value="NZ_CP041186.1"/>
</dbReference>
<dbReference type="EMBL" id="CP041186">
    <property type="protein sequence ID" value="QDG53111.1"/>
    <property type="molecule type" value="Genomic_DNA"/>
</dbReference>
<dbReference type="Gene3D" id="3.30.530.20">
    <property type="match status" value="1"/>
</dbReference>
<accession>A0A5B8YCS6</accession>